<comment type="similarity">
    <text evidence="2">Belongs to the outer membrane factor (OMF) (TC 1.B.17) family.</text>
</comment>
<dbReference type="Gene3D" id="1.20.1600.10">
    <property type="entry name" value="Outer membrane efflux proteins (OEP)"/>
    <property type="match status" value="1"/>
</dbReference>
<dbReference type="OrthoDB" id="9764652at2"/>
<evidence type="ECO:0000256" key="3">
    <source>
        <dbReference type="ARBA" id="ARBA00022448"/>
    </source>
</evidence>
<dbReference type="GO" id="GO:1990281">
    <property type="term" value="C:efflux pump complex"/>
    <property type="evidence" value="ECO:0007669"/>
    <property type="project" value="TreeGrafter"/>
</dbReference>
<evidence type="ECO:0000256" key="1">
    <source>
        <dbReference type="ARBA" id="ARBA00004442"/>
    </source>
</evidence>
<dbReference type="InterPro" id="IPR051906">
    <property type="entry name" value="TolC-like"/>
</dbReference>
<dbReference type="PANTHER" id="PTHR30026:SF20">
    <property type="entry name" value="OUTER MEMBRANE PROTEIN TOLC"/>
    <property type="match status" value="1"/>
</dbReference>
<dbReference type="STRING" id="400668.Mmwyl1_0297"/>
<protein>
    <submittedName>
        <fullName evidence="9">Outer membrane efflux protein</fullName>
    </submittedName>
</protein>
<sequence>MLALTACSVTPTPMTFDQKLALVESDRAAMFKNQEPVVKPITLEEAMARAVKYNLQERLALMEKLAQDNILGLKSFDMLPQVAASAGWKTRNNEAASSSKSIATGQESLVSSTSQDKTTNSADLSVSWNILDFGIGYFGSKAQANNVLAAEERRRSVVADIIQNVRGAYWDAMTAQQLQPVVKRTLKDAYAALETSKKTGAERLISPLESLKYQKSLLEMISRLETLEGDLATSKSRLAGLMNLPPSTRYELAEQDALPTDMRYSLDDLEALAMVNRPEINEEAYQARNVALETRSALTRLLPGASLFVGAHYNSNSYSMNKDWADAGVQVSWNLLGAFSYSDIKRVGEVKQSVADLRRQALRMAVLTQVNIAWQQYKQANNQYQRASELSRIQNAILTQSTGAYQNNTQSLVERVRIATESVLANRSRDRSFSAMQSSYGAIYQAAGLDPLPKEIVGTSVAALSGSIAQQDNLLKQGKITQATLFSKDVLAEQYPSMVDGYKKNSSSQSASIQRVVLENRGSLQEVSVTDYTDYSQ</sequence>
<dbReference type="GO" id="GO:0015288">
    <property type="term" value="F:porin activity"/>
    <property type="evidence" value="ECO:0007669"/>
    <property type="project" value="TreeGrafter"/>
</dbReference>
<dbReference type="AlphaFoldDB" id="A6VS09"/>
<evidence type="ECO:0000256" key="7">
    <source>
        <dbReference type="ARBA" id="ARBA00023237"/>
    </source>
</evidence>
<keyword evidence="4" id="KW-1134">Transmembrane beta strand</keyword>
<keyword evidence="6" id="KW-0472">Membrane</keyword>
<gene>
    <name evidence="9" type="ordered locus">Mmwyl1_0297</name>
</gene>
<evidence type="ECO:0000256" key="6">
    <source>
        <dbReference type="ARBA" id="ARBA00023136"/>
    </source>
</evidence>
<dbReference type="KEGG" id="mmw:Mmwyl1_0297"/>
<organism evidence="9">
    <name type="scientific">Marinomonas sp. (strain MWYL1)</name>
    <dbReference type="NCBI Taxonomy" id="400668"/>
    <lineage>
        <taxon>Bacteria</taxon>
        <taxon>Pseudomonadati</taxon>
        <taxon>Pseudomonadota</taxon>
        <taxon>Gammaproteobacteria</taxon>
        <taxon>Oceanospirillales</taxon>
        <taxon>Oceanospirillaceae</taxon>
        <taxon>Marinomonas</taxon>
    </lineage>
</organism>
<keyword evidence="3" id="KW-0813">Transport</keyword>
<dbReference type="HOGENOM" id="CLU_023283_0_0_6"/>
<dbReference type="SUPFAM" id="SSF56954">
    <property type="entry name" value="Outer membrane efflux proteins (OEP)"/>
    <property type="match status" value="1"/>
</dbReference>
<evidence type="ECO:0000256" key="2">
    <source>
        <dbReference type="ARBA" id="ARBA00007613"/>
    </source>
</evidence>
<feature type="region of interest" description="Disordered" evidence="8">
    <location>
        <begin position="94"/>
        <end position="119"/>
    </location>
</feature>
<evidence type="ECO:0000256" key="4">
    <source>
        <dbReference type="ARBA" id="ARBA00022452"/>
    </source>
</evidence>
<evidence type="ECO:0000313" key="9">
    <source>
        <dbReference type="EMBL" id="ABR69238.1"/>
    </source>
</evidence>
<dbReference type="PANTHER" id="PTHR30026">
    <property type="entry name" value="OUTER MEMBRANE PROTEIN TOLC"/>
    <property type="match status" value="1"/>
</dbReference>
<dbReference type="Pfam" id="PF02321">
    <property type="entry name" value="OEP"/>
    <property type="match status" value="1"/>
</dbReference>
<dbReference type="InterPro" id="IPR003423">
    <property type="entry name" value="OMP_efflux"/>
</dbReference>
<dbReference type="EMBL" id="CP000749">
    <property type="protein sequence ID" value="ABR69238.1"/>
    <property type="molecule type" value="Genomic_DNA"/>
</dbReference>
<keyword evidence="7" id="KW-0998">Cell outer membrane</keyword>
<dbReference type="eggNOG" id="COG1538">
    <property type="taxonomic scope" value="Bacteria"/>
</dbReference>
<proteinExistence type="inferred from homology"/>
<evidence type="ECO:0000256" key="5">
    <source>
        <dbReference type="ARBA" id="ARBA00022692"/>
    </source>
</evidence>
<reference evidence="9" key="1">
    <citation type="submission" date="2007-06" db="EMBL/GenBank/DDBJ databases">
        <title>Complete sequence of Marinomonas sp. MWYL1.</title>
        <authorList>
            <consortium name="US DOE Joint Genome Institute"/>
            <person name="Copeland A."/>
            <person name="Lucas S."/>
            <person name="Lapidus A."/>
            <person name="Barry K."/>
            <person name="Glavina del Rio T."/>
            <person name="Dalin E."/>
            <person name="Tice H."/>
            <person name="Pitluck S."/>
            <person name="Kiss H."/>
            <person name="Brettin T."/>
            <person name="Bruce D."/>
            <person name="Detter J.C."/>
            <person name="Han C."/>
            <person name="Schmutz J."/>
            <person name="Larimer F."/>
            <person name="Land M."/>
            <person name="Hauser L."/>
            <person name="Kyrpides N."/>
            <person name="Kim E."/>
            <person name="Johnston A.W.B."/>
            <person name="Todd J.D."/>
            <person name="Rogers R."/>
            <person name="Wexler M."/>
            <person name="Bond P.L."/>
            <person name="Li Y."/>
            <person name="Richardson P."/>
        </authorList>
    </citation>
    <scope>NUCLEOTIDE SEQUENCE [LARGE SCALE GENOMIC DNA]</scope>
    <source>
        <strain evidence="9">MWYL1</strain>
    </source>
</reference>
<dbReference type="GO" id="GO:0015562">
    <property type="term" value="F:efflux transmembrane transporter activity"/>
    <property type="evidence" value="ECO:0007669"/>
    <property type="project" value="InterPro"/>
</dbReference>
<evidence type="ECO:0000256" key="8">
    <source>
        <dbReference type="SAM" id="MobiDB-lite"/>
    </source>
</evidence>
<keyword evidence="5" id="KW-0812">Transmembrane</keyword>
<dbReference type="GO" id="GO:0009279">
    <property type="term" value="C:cell outer membrane"/>
    <property type="evidence" value="ECO:0007669"/>
    <property type="project" value="UniProtKB-SubCell"/>
</dbReference>
<accession>A6VS09</accession>
<comment type="subcellular location">
    <subcellularLocation>
        <location evidence="1">Cell outer membrane</location>
    </subcellularLocation>
</comment>
<name>A6VS09_MARMS</name>